<comment type="caution">
    <text evidence="1">The sequence shown here is derived from an EMBL/GenBank/DDBJ whole genome shotgun (WGS) entry which is preliminary data.</text>
</comment>
<gene>
    <name evidence="1" type="ORF">DSY94_05065</name>
</gene>
<dbReference type="InterPro" id="IPR012340">
    <property type="entry name" value="NA-bd_OB-fold"/>
</dbReference>
<evidence type="ECO:0000313" key="1">
    <source>
        <dbReference type="EMBL" id="RTZ84838.1"/>
    </source>
</evidence>
<dbReference type="AlphaFoldDB" id="A0A432GM18"/>
<proteinExistence type="predicted"/>
<dbReference type="Proteomes" id="UP000287176">
    <property type="component" value="Unassembled WGS sequence"/>
</dbReference>
<name>A0A432GM18_9DELT</name>
<accession>A0A432GM18</accession>
<sequence length="78" mass="8998">MFAGERSNKFRKNLQHNIKFCLFDLFSKLDSDSITKSLKEVREKYTGLDIDVATGDIESLTGRIIFKRDTGKLCFAEF</sequence>
<organism evidence="1 2">
    <name type="scientific">SAR324 cluster bacterium</name>
    <dbReference type="NCBI Taxonomy" id="2024889"/>
    <lineage>
        <taxon>Bacteria</taxon>
        <taxon>Deltaproteobacteria</taxon>
        <taxon>SAR324 cluster</taxon>
    </lineage>
</organism>
<dbReference type="EMBL" id="QNZI01000136">
    <property type="protein sequence ID" value="RTZ84838.1"/>
    <property type="molecule type" value="Genomic_DNA"/>
</dbReference>
<reference evidence="1 2" key="1">
    <citation type="submission" date="2018-06" db="EMBL/GenBank/DDBJ databases">
        <title>Combined omics and stable isotope probing to characterize newly discovered Mariana Back-Arc vent microbial communities.</title>
        <authorList>
            <person name="Trembath-Reichert E."/>
            <person name="Huber J.A."/>
        </authorList>
    </citation>
    <scope>NUCLEOTIDE SEQUENCE [LARGE SCALE GENOMIC DNA]</scope>
    <source>
        <strain evidence="1">MAG 24</strain>
    </source>
</reference>
<protein>
    <submittedName>
        <fullName evidence="1">Uncharacterized protein</fullName>
    </submittedName>
</protein>
<evidence type="ECO:0000313" key="2">
    <source>
        <dbReference type="Proteomes" id="UP000287176"/>
    </source>
</evidence>
<dbReference type="Gene3D" id="2.40.50.140">
    <property type="entry name" value="Nucleic acid-binding proteins"/>
    <property type="match status" value="1"/>
</dbReference>
<dbReference type="SUPFAM" id="SSF50249">
    <property type="entry name" value="Nucleic acid-binding proteins"/>
    <property type="match status" value="1"/>
</dbReference>